<dbReference type="Gene3D" id="3.40.50.300">
    <property type="entry name" value="P-loop containing nucleotide triphosphate hydrolases"/>
    <property type="match status" value="1"/>
</dbReference>
<dbReference type="Proteomes" id="UP000694864">
    <property type="component" value="Chromosome 7"/>
</dbReference>
<dbReference type="SUPFAM" id="SSF52200">
    <property type="entry name" value="Toll/Interleukin receptor TIR domain"/>
    <property type="match status" value="1"/>
</dbReference>
<dbReference type="PANTHER" id="PTHR11017">
    <property type="entry name" value="LEUCINE-RICH REPEAT-CONTAINING PROTEIN"/>
    <property type="match status" value="1"/>
</dbReference>
<accession>A0ABM0SRA8</accession>
<evidence type="ECO:0000313" key="3">
    <source>
        <dbReference type="RefSeq" id="XP_010414997.1"/>
    </source>
</evidence>
<dbReference type="PANTHER" id="PTHR11017:SF225">
    <property type="entry name" value="ADP-RIBOSYL CYCLASE_CYCLIC ADP-RIBOSE HYDROLASE-RELATED"/>
    <property type="match status" value="1"/>
</dbReference>
<reference evidence="3" key="2">
    <citation type="submission" date="2025-08" db="UniProtKB">
        <authorList>
            <consortium name="RefSeq"/>
        </authorList>
    </citation>
    <scope>IDENTIFICATION</scope>
    <source>
        <tissue evidence="3">Leaf</tissue>
    </source>
</reference>
<organism evidence="2 3">
    <name type="scientific">Camelina sativa</name>
    <name type="common">False flax</name>
    <name type="synonym">Myagrum sativum</name>
    <dbReference type="NCBI Taxonomy" id="90675"/>
    <lineage>
        <taxon>Eukaryota</taxon>
        <taxon>Viridiplantae</taxon>
        <taxon>Streptophyta</taxon>
        <taxon>Embryophyta</taxon>
        <taxon>Tracheophyta</taxon>
        <taxon>Spermatophyta</taxon>
        <taxon>Magnoliopsida</taxon>
        <taxon>eudicotyledons</taxon>
        <taxon>Gunneridae</taxon>
        <taxon>Pentapetalae</taxon>
        <taxon>rosids</taxon>
        <taxon>malvids</taxon>
        <taxon>Brassicales</taxon>
        <taxon>Brassicaceae</taxon>
        <taxon>Camelineae</taxon>
        <taxon>Camelina</taxon>
    </lineage>
</organism>
<dbReference type="InterPro" id="IPR027417">
    <property type="entry name" value="P-loop_NTPase"/>
</dbReference>
<sequence length="193" mass="21536">MASSSHRTQGHTVFTSFHGPDVRKTFLSHLRKQFNSNGITMFDDNQGIQRGQTLTGDFGIAFSETCDRNTEEKRHIWSEALTYVGNIAGEHFQNWDNEANMIDQIASNVSRILNHTPSSDFDGMVGLKTHLREIDLLLDLDNVGAKIVGISGPAGIGKSTIARALYSRLSNRFNLLVLWKSLRNTLSMMIVVI</sequence>
<dbReference type="GeneID" id="104701062"/>
<name>A0ABM0SRA8_CAMSA</name>
<dbReference type="InterPro" id="IPR000157">
    <property type="entry name" value="TIR_dom"/>
</dbReference>
<dbReference type="Pfam" id="PF01582">
    <property type="entry name" value="TIR"/>
    <property type="match status" value="1"/>
</dbReference>
<dbReference type="InterPro" id="IPR044974">
    <property type="entry name" value="Disease_R_plants"/>
</dbReference>
<reference evidence="2" key="1">
    <citation type="journal article" date="2014" name="Nat. Commun.">
        <title>The emerging biofuel crop Camelina sativa retains a highly undifferentiated hexaploid genome structure.</title>
        <authorList>
            <person name="Kagale S."/>
            <person name="Koh C."/>
            <person name="Nixon J."/>
            <person name="Bollina V."/>
            <person name="Clarke W.E."/>
            <person name="Tuteja R."/>
            <person name="Spillane C."/>
            <person name="Robinson S.J."/>
            <person name="Links M.G."/>
            <person name="Clarke C."/>
            <person name="Higgins E.E."/>
            <person name="Huebert T."/>
            <person name="Sharpe A.G."/>
            <person name="Parkin I.A."/>
        </authorList>
    </citation>
    <scope>NUCLEOTIDE SEQUENCE [LARGE SCALE GENOMIC DNA]</scope>
    <source>
        <strain evidence="2">cv. DH55</strain>
    </source>
</reference>
<dbReference type="RefSeq" id="XP_010414997.1">
    <property type="nucleotide sequence ID" value="XM_010416695.2"/>
</dbReference>
<dbReference type="SUPFAM" id="SSF52540">
    <property type="entry name" value="P-loop containing nucleoside triphosphate hydrolases"/>
    <property type="match status" value="1"/>
</dbReference>
<evidence type="ECO:0000313" key="2">
    <source>
        <dbReference type="Proteomes" id="UP000694864"/>
    </source>
</evidence>
<dbReference type="Gene3D" id="3.40.50.10140">
    <property type="entry name" value="Toll/interleukin-1 receptor homology (TIR) domain"/>
    <property type="match status" value="2"/>
</dbReference>
<proteinExistence type="predicted"/>
<gene>
    <name evidence="3" type="primary">LOC104701062</name>
</gene>
<feature type="domain" description="TIR" evidence="1">
    <location>
        <begin position="53"/>
        <end position="126"/>
    </location>
</feature>
<evidence type="ECO:0000259" key="1">
    <source>
        <dbReference type="Pfam" id="PF01582"/>
    </source>
</evidence>
<keyword evidence="2" id="KW-1185">Reference proteome</keyword>
<dbReference type="InterPro" id="IPR035897">
    <property type="entry name" value="Toll_tir_struct_dom_sf"/>
</dbReference>
<protein>
    <submittedName>
        <fullName evidence="3">Disease resistance protein RML1A-like isoform X1</fullName>
    </submittedName>
</protein>